<feature type="transmembrane region" description="Helical" evidence="1">
    <location>
        <begin position="64"/>
        <end position="88"/>
    </location>
</feature>
<organism evidence="2 3">
    <name type="scientific">Pseudocohnilembus persalinus</name>
    <name type="common">Ciliate</name>
    <dbReference type="NCBI Taxonomy" id="266149"/>
    <lineage>
        <taxon>Eukaryota</taxon>
        <taxon>Sar</taxon>
        <taxon>Alveolata</taxon>
        <taxon>Ciliophora</taxon>
        <taxon>Intramacronucleata</taxon>
        <taxon>Oligohymenophorea</taxon>
        <taxon>Scuticociliatia</taxon>
        <taxon>Philasterida</taxon>
        <taxon>Pseudocohnilembidae</taxon>
        <taxon>Pseudocohnilembus</taxon>
    </lineage>
</organism>
<evidence type="ECO:0000313" key="2">
    <source>
        <dbReference type="EMBL" id="KRX08435.1"/>
    </source>
</evidence>
<feature type="transmembrane region" description="Helical" evidence="1">
    <location>
        <begin position="117"/>
        <end position="139"/>
    </location>
</feature>
<dbReference type="Proteomes" id="UP000054937">
    <property type="component" value="Unassembled WGS sequence"/>
</dbReference>
<keyword evidence="1" id="KW-0812">Transmembrane</keyword>
<name>A0A0V0R1Q1_PSEPJ</name>
<protein>
    <recommendedName>
        <fullName evidence="4">Transmembrane protein</fullName>
    </recommendedName>
</protein>
<keyword evidence="1" id="KW-0472">Membrane</keyword>
<evidence type="ECO:0000313" key="3">
    <source>
        <dbReference type="Proteomes" id="UP000054937"/>
    </source>
</evidence>
<proteinExistence type="predicted"/>
<feature type="transmembrane region" description="Helical" evidence="1">
    <location>
        <begin position="94"/>
        <end position="110"/>
    </location>
</feature>
<accession>A0A0V0R1Q1</accession>
<evidence type="ECO:0000256" key="1">
    <source>
        <dbReference type="SAM" id="Phobius"/>
    </source>
</evidence>
<evidence type="ECO:0008006" key="4">
    <source>
        <dbReference type="Google" id="ProtNLM"/>
    </source>
</evidence>
<keyword evidence="1" id="KW-1133">Transmembrane helix</keyword>
<comment type="caution">
    <text evidence="2">The sequence shown here is derived from an EMBL/GenBank/DDBJ whole genome shotgun (WGS) entry which is preliminary data.</text>
</comment>
<sequence length="165" mass="20861">MISILLIQAKKFLQYFYYFVYQMNYCKNLCFYLYQISKVIHYIILVSLFNNFNFWIPEQKIFRCLIYIICMVLRFILNLFPSIQNIIFQFKRNLLLYYQFIKTTWIYLQFHFFNQWYYFFIFIIYFNTIIFDINCLFIFILYKGYFHFSIMLRFFSFQLLLVISC</sequence>
<gene>
    <name evidence="2" type="ORF">PPERSA_12916</name>
</gene>
<dbReference type="InParanoid" id="A0A0V0R1Q1"/>
<keyword evidence="3" id="KW-1185">Reference proteome</keyword>
<dbReference type="EMBL" id="LDAU01000063">
    <property type="protein sequence ID" value="KRX08435.1"/>
    <property type="molecule type" value="Genomic_DNA"/>
</dbReference>
<dbReference type="AlphaFoldDB" id="A0A0V0R1Q1"/>
<reference evidence="2 3" key="1">
    <citation type="journal article" date="2015" name="Sci. Rep.">
        <title>Genome of the facultative scuticociliatosis pathogen Pseudocohnilembus persalinus provides insight into its virulence through horizontal gene transfer.</title>
        <authorList>
            <person name="Xiong J."/>
            <person name="Wang G."/>
            <person name="Cheng J."/>
            <person name="Tian M."/>
            <person name="Pan X."/>
            <person name="Warren A."/>
            <person name="Jiang C."/>
            <person name="Yuan D."/>
            <person name="Miao W."/>
        </authorList>
    </citation>
    <scope>NUCLEOTIDE SEQUENCE [LARGE SCALE GENOMIC DNA]</scope>
    <source>
        <strain evidence="2">36N120E</strain>
    </source>
</reference>